<evidence type="ECO:0000313" key="2">
    <source>
        <dbReference type="EnsemblFungi" id="MAPG_09461T0"/>
    </source>
</evidence>
<dbReference type="Proteomes" id="UP000011715">
    <property type="component" value="Unassembled WGS sequence"/>
</dbReference>
<protein>
    <submittedName>
        <fullName evidence="1 2">Uncharacterized protein</fullName>
    </submittedName>
</protein>
<reference evidence="3" key="2">
    <citation type="submission" date="2010-05" db="EMBL/GenBank/DDBJ databases">
        <title>The genome sequence of Magnaporthe poae strain ATCC 64411.</title>
        <authorList>
            <person name="Ma L.-J."/>
            <person name="Dead R."/>
            <person name="Young S."/>
            <person name="Zeng Q."/>
            <person name="Koehrsen M."/>
            <person name="Alvarado L."/>
            <person name="Berlin A."/>
            <person name="Chapman S.B."/>
            <person name="Chen Z."/>
            <person name="Freedman E."/>
            <person name="Gellesch M."/>
            <person name="Goldberg J."/>
            <person name="Griggs A."/>
            <person name="Gujja S."/>
            <person name="Heilman E.R."/>
            <person name="Heiman D."/>
            <person name="Hepburn T."/>
            <person name="Howarth C."/>
            <person name="Jen D."/>
            <person name="Larson L."/>
            <person name="Mehta T."/>
            <person name="Neiman D."/>
            <person name="Pearson M."/>
            <person name="Roberts A."/>
            <person name="Saif S."/>
            <person name="Shea T."/>
            <person name="Shenoy N."/>
            <person name="Sisk P."/>
            <person name="Stolte C."/>
            <person name="Sykes S."/>
            <person name="Walk T."/>
            <person name="White J."/>
            <person name="Yandava C."/>
            <person name="Haas B."/>
            <person name="Nusbaum C."/>
            <person name="Birren B."/>
        </authorList>
    </citation>
    <scope>NUCLEOTIDE SEQUENCE [LARGE SCALE GENOMIC DNA]</scope>
    <source>
        <strain evidence="3">ATCC 64411 / 73-15</strain>
    </source>
</reference>
<dbReference type="EMBL" id="ADBL01002417">
    <property type="status" value="NOT_ANNOTATED_CDS"/>
    <property type="molecule type" value="Genomic_DNA"/>
</dbReference>
<sequence length="287" mass="32750">MTQFLTGDLEVTCLHNLPGDLKSVAECECKSASLVRQVHSANCLLADLVRELHSELDRLKDEVYKAWIHDPSLGWLSRQFLRLKAAVYELWPQGPDHTNVETRDPCRRGIFYLNFTPALPRRQLKAAEAHLEGYREVRRKAARKLRDKFMGSLIMPNGAACALKSVLEAQEGLLGQLDELACFRLGPDSYLLLTELCLRCHLVAVEERFIRAQPGEDHGVELERYERFSRELRELCTDAARDRLLAMTKPSILAYLRSEDNPRFVGSLCFIEYPKKELTLGPKEGPK</sequence>
<reference evidence="2" key="5">
    <citation type="submission" date="2015-06" db="UniProtKB">
        <authorList>
            <consortium name="EnsemblFungi"/>
        </authorList>
    </citation>
    <scope>IDENTIFICATION</scope>
    <source>
        <strain evidence="2">ATCC 64411</strain>
    </source>
</reference>
<proteinExistence type="predicted"/>
<dbReference type="AlphaFoldDB" id="A0A0C4EA07"/>
<organism evidence="2 3">
    <name type="scientific">Magnaporthiopsis poae (strain ATCC 64411 / 73-15)</name>
    <name type="common">Kentucky bluegrass fungus</name>
    <name type="synonym">Magnaporthe poae</name>
    <dbReference type="NCBI Taxonomy" id="644358"/>
    <lineage>
        <taxon>Eukaryota</taxon>
        <taxon>Fungi</taxon>
        <taxon>Dikarya</taxon>
        <taxon>Ascomycota</taxon>
        <taxon>Pezizomycotina</taxon>
        <taxon>Sordariomycetes</taxon>
        <taxon>Sordariomycetidae</taxon>
        <taxon>Magnaporthales</taxon>
        <taxon>Magnaporthaceae</taxon>
        <taxon>Magnaporthiopsis</taxon>
    </lineage>
</organism>
<dbReference type="VEuPathDB" id="FungiDB:MAPG_09461"/>
<accession>A0A0C4EA07</accession>
<name>A0A0C4EA07_MAGP6</name>
<reference evidence="1" key="3">
    <citation type="submission" date="2011-03" db="EMBL/GenBank/DDBJ databases">
        <title>Annotation of Magnaporthe poae ATCC 64411.</title>
        <authorList>
            <person name="Ma L.-J."/>
            <person name="Dead R."/>
            <person name="Young S.K."/>
            <person name="Zeng Q."/>
            <person name="Gargeya S."/>
            <person name="Fitzgerald M."/>
            <person name="Haas B."/>
            <person name="Abouelleil A."/>
            <person name="Alvarado L."/>
            <person name="Arachchi H.M."/>
            <person name="Berlin A."/>
            <person name="Brown A."/>
            <person name="Chapman S.B."/>
            <person name="Chen Z."/>
            <person name="Dunbar C."/>
            <person name="Freedman E."/>
            <person name="Gearin G."/>
            <person name="Gellesch M."/>
            <person name="Goldberg J."/>
            <person name="Griggs A."/>
            <person name="Gujja S."/>
            <person name="Heiman D."/>
            <person name="Howarth C."/>
            <person name="Larson L."/>
            <person name="Lui A."/>
            <person name="MacDonald P.J.P."/>
            <person name="Mehta T."/>
            <person name="Montmayeur A."/>
            <person name="Murphy C."/>
            <person name="Neiman D."/>
            <person name="Pearson M."/>
            <person name="Priest M."/>
            <person name="Roberts A."/>
            <person name="Saif S."/>
            <person name="Shea T."/>
            <person name="Shenoy N."/>
            <person name="Sisk P."/>
            <person name="Stolte C."/>
            <person name="Sykes S."/>
            <person name="Yandava C."/>
            <person name="Wortman J."/>
            <person name="Nusbaum C."/>
            <person name="Birren B."/>
        </authorList>
    </citation>
    <scope>NUCLEOTIDE SEQUENCE</scope>
    <source>
        <strain evidence="1">ATCC 64411</strain>
    </source>
</reference>
<gene>
    <name evidence="1" type="ORF">MAPG_09461</name>
</gene>
<evidence type="ECO:0000313" key="1">
    <source>
        <dbReference type="EMBL" id="KLU90936.1"/>
    </source>
</evidence>
<evidence type="ECO:0000313" key="3">
    <source>
        <dbReference type="Proteomes" id="UP000011715"/>
    </source>
</evidence>
<dbReference type="EMBL" id="GL876976">
    <property type="protein sequence ID" value="KLU90936.1"/>
    <property type="molecule type" value="Genomic_DNA"/>
</dbReference>
<keyword evidence="3" id="KW-1185">Reference proteome</keyword>
<dbReference type="EnsemblFungi" id="MAPG_09461T0">
    <property type="protein sequence ID" value="MAPG_09461T0"/>
    <property type="gene ID" value="MAPG_09461"/>
</dbReference>
<reference evidence="2" key="4">
    <citation type="journal article" date="2015" name="G3 (Bethesda)">
        <title>Genome sequences of three phytopathogenic species of the Magnaporthaceae family of fungi.</title>
        <authorList>
            <person name="Okagaki L.H."/>
            <person name="Nunes C.C."/>
            <person name="Sailsbery J."/>
            <person name="Clay B."/>
            <person name="Brown D."/>
            <person name="John T."/>
            <person name="Oh Y."/>
            <person name="Young N."/>
            <person name="Fitzgerald M."/>
            <person name="Haas B.J."/>
            <person name="Zeng Q."/>
            <person name="Young S."/>
            <person name="Adiconis X."/>
            <person name="Fan L."/>
            <person name="Levin J.Z."/>
            <person name="Mitchell T.K."/>
            <person name="Okubara P.A."/>
            <person name="Farman M.L."/>
            <person name="Kohn L.M."/>
            <person name="Birren B."/>
            <person name="Ma L.-J."/>
            <person name="Dean R.A."/>
        </authorList>
    </citation>
    <scope>NUCLEOTIDE SEQUENCE</scope>
    <source>
        <strain evidence="2">ATCC 64411 / 73-15</strain>
    </source>
</reference>
<reference evidence="1" key="1">
    <citation type="submission" date="2010-05" db="EMBL/GenBank/DDBJ databases">
        <title>The Genome Sequence of Magnaporthe poae strain ATCC 64411.</title>
        <authorList>
            <consortium name="The Broad Institute Genome Sequencing Platform"/>
            <consortium name="Broad Institute Genome Sequencing Center for Infectious Disease"/>
            <person name="Ma L.-J."/>
            <person name="Dead R."/>
            <person name="Young S."/>
            <person name="Zeng Q."/>
            <person name="Koehrsen M."/>
            <person name="Alvarado L."/>
            <person name="Berlin A."/>
            <person name="Chapman S.B."/>
            <person name="Chen Z."/>
            <person name="Freedman E."/>
            <person name="Gellesch M."/>
            <person name="Goldberg J."/>
            <person name="Griggs A."/>
            <person name="Gujja S."/>
            <person name="Heilman E.R."/>
            <person name="Heiman D."/>
            <person name="Hepburn T."/>
            <person name="Howarth C."/>
            <person name="Jen D."/>
            <person name="Larson L."/>
            <person name="Mehta T."/>
            <person name="Neiman D."/>
            <person name="Pearson M."/>
            <person name="Roberts A."/>
            <person name="Saif S."/>
            <person name="Shea T."/>
            <person name="Shenoy N."/>
            <person name="Sisk P."/>
            <person name="Stolte C."/>
            <person name="Sykes S."/>
            <person name="Walk T."/>
            <person name="White J."/>
            <person name="Yandava C."/>
            <person name="Haas B."/>
            <person name="Nusbaum C."/>
            <person name="Birren B."/>
        </authorList>
    </citation>
    <scope>NUCLEOTIDE SEQUENCE</scope>
    <source>
        <strain evidence="1">ATCC 64411</strain>
    </source>
</reference>